<keyword evidence="3" id="KW-1185">Reference proteome</keyword>
<evidence type="ECO:0000313" key="2">
    <source>
        <dbReference type="EMBL" id="SEP10226.1"/>
    </source>
</evidence>
<reference evidence="3" key="1">
    <citation type="submission" date="2016-10" db="EMBL/GenBank/DDBJ databases">
        <authorList>
            <person name="Varghese N."/>
            <person name="Submissions S."/>
        </authorList>
    </citation>
    <scope>NUCLEOTIDE SEQUENCE [LARGE SCALE GENOMIC DNA]</scope>
    <source>
        <strain evidence="3">IBRC-M 10043</strain>
    </source>
</reference>
<organism evidence="2 3">
    <name type="scientific">Halorientalis persicus</name>
    <dbReference type="NCBI Taxonomy" id="1367881"/>
    <lineage>
        <taxon>Archaea</taxon>
        <taxon>Methanobacteriati</taxon>
        <taxon>Methanobacteriota</taxon>
        <taxon>Stenosarchaea group</taxon>
        <taxon>Halobacteria</taxon>
        <taxon>Halobacteriales</taxon>
        <taxon>Haloarculaceae</taxon>
        <taxon>Halorientalis</taxon>
    </lineage>
</organism>
<dbReference type="AlphaFoldDB" id="A0A1H8V4A3"/>
<sequence>MRILCDQNVPAKYVAAFRDADGVTVATVEDELEHDTADAEIAAHAERNQWVVFTNDEDFFVAGGNHGLLLFDQIEDPQPGDIVQAAQQINEVYANPSEIVESIPGNWV</sequence>
<gene>
    <name evidence="2" type="ORF">SAMN05216388_103310</name>
</gene>
<accession>A0A1H8V4A3</accession>
<name>A0A1H8V4A3_9EURY</name>
<evidence type="ECO:0000313" key="3">
    <source>
        <dbReference type="Proteomes" id="UP000198775"/>
    </source>
</evidence>
<dbReference type="EMBL" id="FOCX01000033">
    <property type="protein sequence ID" value="SEP10226.1"/>
    <property type="molecule type" value="Genomic_DNA"/>
</dbReference>
<dbReference type="Proteomes" id="UP000198775">
    <property type="component" value="Unassembled WGS sequence"/>
</dbReference>
<protein>
    <recommendedName>
        <fullName evidence="1">DUF5615 domain-containing protein</fullName>
    </recommendedName>
</protein>
<dbReference type="InterPro" id="IPR029060">
    <property type="entry name" value="PIN-like_dom_sf"/>
</dbReference>
<proteinExistence type="predicted"/>
<dbReference type="InterPro" id="IPR041049">
    <property type="entry name" value="DUF5615"/>
</dbReference>
<feature type="domain" description="DUF5615" evidence="1">
    <location>
        <begin position="1"/>
        <end position="60"/>
    </location>
</feature>
<dbReference type="Pfam" id="PF18480">
    <property type="entry name" value="DUF5615"/>
    <property type="match status" value="1"/>
</dbReference>
<dbReference type="RefSeq" id="WP_092663823.1">
    <property type="nucleotide sequence ID" value="NZ_FOCX01000033.1"/>
</dbReference>
<evidence type="ECO:0000259" key="1">
    <source>
        <dbReference type="Pfam" id="PF18480"/>
    </source>
</evidence>
<dbReference type="SUPFAM" id="SSF88723">
    <property type="entry name" value="PIN domain-like"/>
    <property type="match status" value="1"/>
</dbReference>
<dbReference type="OrthoDB" id="147476at2157"/>